<evidence type="ECO:0000313" key="1">
    <source>
        <dbReference type="EMBL" id="MFC4619007.1"/>
    </source>
</evidence>
<reference evidence="2" key="1">
    <citation type="journal article" date="2019" name="Int. J. Syst. Evol. Microbiol.">
        <title>The Global Catalogue of Microorganisms (GCM) 10K type strain sequencing project: providing services to taxonomists for standard genome sequencing and annotation.</title>
        <authorList>
            <consortium name="The Broad Institute Genomics Platform"/>
            <consortium name="The Broad Institute Genome Sequencing Center for Infectious Disease"/>
            <person name="Wu L."/>
            <person name="Ma J."/>
        </authorList>
    </citation>
    <scope>NUCLEOTIDE SEQUENCE [LARGE SCALE GENOMIC DNA]</scope>
    <source>
        <strain evidence="2">CGMCC 1.16306</strain>
    </source>
</reference>
<name>A0ABV9GLZ8_9BACL</name>
<keyword evidence="2" id="KW-1185">Reference proteome</keyword>
<dbReference type="RefSeq" id="WP_376846112.1">
    <property type="nucleotide sequence ID" value="NZ_JBHSFW010000005.1"/>
</dbReference>
<gene>
    <name evidence="1" type="ORF">ACFO4N_09815</name>
</gene>
<dbReference type="Proteomes" id="UP001596022">
    <property type="component" value="Unassembled WGS sequence"/>
</dbReference>
<evidence type="ECO:0000313" key="2">
    <source>
        <dbReference type="Proteomes" id="UP001596022"/>
    </source>
</evidence>
<evidence type="ECO:0008006" key="3">
    <source>
        <dbReference type="Google" id="ProtNLM"/>
    </source>
</evidence>
<dbReference type="EMBL" id="JBHSFW010000005">
    <property type="protein sequence ID" value="MFC4619007.1"/>
    <property type="molecule type" value="Genomic_DNA"/>
</dbReference>
<comment type="caution">
    <text evidence="1">The sequence shown here is derived from an EMBL/GenBank/DDBJ whole genome shotgun (WGS) entry which is preliminary data.</text>
</comment>
<protein>
    <recommendedName>
        <fullName evidence="3">Transposase</fullName>
    </recommendedName>
</protein>
<accession>A0ABV9GLZ8</accession>
<sequence>MKGNVKKELTKHFEERLRRQLTKEEKAFVLWVVERSTEEKKMAVQIAYE</sequence>
<proteinExistence type="predicted"/>
<organism evidence="1 2">
    <name type="scientific">Camelliibacillus cellulosilyticus</name>
    <dbReference type="NCBI Taxonomy" id="2174486"/>
    <lineage>
        <taxon>Bacteria</taxon>
        <taxon>Bacillati</taxon>
        <taxon>Bacillota</taxon>
        <taxon>Bacilli</taxon>
        <taxon>Bacillales</taxon>
        <taxon>Sporolactobacillaceae</taxon>
        <taxon>Camelliibacillus</taxon>
    </lineage>
</organism>